<dbReference type="Proteomes" id="UP001217476">
    <property type="component" value="Chromosome"/>
</dbReference>
<evidence type="ECO:0000313" key="1">
    <source>
        <dbReference type="EMBL" id="WEK05729.1"/>
    </source>
</evidence>
<evidence type="ECO:0000313" key="2">
    <source>
        <dbReference type="Proteomes" id="UP001217476"/>
    </source>
</evidence>
<dbReference type="EMBL" id="CP119312">
    <property type="protein sequence ID" value="WEK05729.1"/>
    <property type="molecule type" value="Genomic_DNA"/>
</dbReference>
<dbReference type="AlphaFoldDB" id="A0AAJ5VVU4"/>
<name>A0AAJ5VVU4_9HYPH</name>
<sequence>MASLRYAYAVMVGVLMEDPMPINLATPEEIRASGWQAECRDTDGHLTRTHAPFATDEDIVWLVREALEHGDTITIWPVTP</sequence>
<accession>A0AAJ5VVU4</accession>
<proteinExistence type="predicted"/>
<gene>
    <name evidence="1" type="ORF">P0Y65_05600</name>
</gene>
<reference evidence="1" key="1">
    <citation type="submission" date="2023-03" db="EMBL/GenBank/DDBJ databases">
        <title>Andean soil-derived lignocellulolytic bacterial consortium as a source of novel taxa and putative plastic-active enzymes.</title>
        <authorList>
            <person name="Diaz-Garcia L."/>
            <person name="Chuvochina M."/>
            <person name="Feuerriegel G."/>
            <person name="Bunk B."/>
            <person name="Sproer C."/>
            <person name="Streit W.R."/>
            <person name="Rodriguez L.M."/>
            <person name="Overmann J."/>
            <person name="Jimenez D.J."/>
        </authorList>
    </citation>
    <scope>NUCLEOTIDE SEQUENCE</scope>
    <source>
        <strain evidence="1">MAG 4196</strain>
    </source>
</reference>
<organism evidence="1 2">
    <name type="scientific">Candidatus Devosia phytovorans</name>
    <dbReference type="NCBI Taxonomy" id="3121372"/>
    <lineage>
        <taxon>Bacteria</taxon>
        <taxon>Pseudomonadati</taxon>
        <taxon>Pseudomonadota</taxon>
        <taxon>Alphaproteobacteria</taxon>
        <taxon>Hyphomicrobiales</taxon>
        <taxon>Devosiaceae</taxon>
        <taxon>Devosia</taxon>
    </lineage>
</organism>
<protein>
    <submittedName>
        <fullName evidence="1">Uncharacterized protein</fullName>
    </submittedName>
</protein>